<dbReference type="GO" id="GO:0008373">
    <property type="term" value="F:sialyltransferase activity"/>
    <property type="evidence" value="ECO:0007669"/>
    <property type="project" value="InterPro"/>
</dbReference>
<keyword evidence="5 12" id="KW-0812">Transmembrane</keyword>
<gene>
    <name evidence="13" type="ORF">BRAFLDRAFT_83348</name>
</gene>
<keyword evidence="10" id="KW-0325">Glycoprotein</keyword>
<evidence type="ECO:0000256" key="2">
    <source>
        <dbReference type="ARBA" id="ARBA00006003"/>
    </source>
</evidence>
<dbReference type="InterPro" id="IPR050943">
    <property type="entry name" value="Glycosyltr_29_Sialyltrsf"/>
</dbReference>
<dbReference type="InterPro" id="IPR038578">
    <property type="entry name" value="GT29-like_sf"/>
</dbReference>
<evidence type="ECO:0000256" key="3">
    <source>
        <dbReference type="ARBA" id="ARBA00022676"/>
    </source>
</evidence>
<dbReference type="PANTHER" id="PTHR11987:SF53">
    <property type="entry name" value="ALPHA-2,8-SIALYLTRANSFERASE 8F-LIKE"/>
    <property type="match status" value="1"/>
</dbReference>
<evidence type="ECO:0000256" key="9">
    <source>
        <dbReference type="ARBA" id="ARBA00023136"/>
    </source>
</evidence>
<evidence type="ECO:0000256" key="10">
    <source>
        <dbReference type="ARBA" id="ARBA00023180"/>
    </source>
</evidence>
<proteinExistence type="inferred from homology"/>
<evidence type="ECO:0000256" key="1">
    <source>
        <dbReference type="ARBA" id="ARBA00004323"/>
    </source>
</evidence>
<dbReference type="Gene3D" id="3.90.1480.20">
    <property type="entry name" value="Glycosyl transferase family 29"/>
    <property type="match status" value="2"/>
</dbReference>
<keyword evidence="3" id="KW-0328">Glycosyltransferase</keyword>
<feature type="transmembrane region" description="Helical" evidence="12">
    <location>
        <begin position="20"/>
        <end position="36"/>
    </location>
</feature>
<dbReference type="InParanoid" id="C3ZMU9"/>
<dbReference type="InterPro" id="IPR001675">
    <property type="entry name" value="Glyco_trans_29"/>
</dbReference>
<keyword evidence="6" id="KW-0735">Signal-anchor</keyword>
<feature type="region of interest" description="Disordered" evidence="11">
    <location>
        <begin position="394"/>
        <end position="415"/>
    </location>
</feature>
<dbReference type="EMBL" id="GG666648">
    <property type="protein sequence ID" value="EEN46089.1"/>
    <property type="molecule type" value="Genomic_DNA"/>
</dbReference>
<comment type="similarity">
    <text evidence="2">Belongs to the glycosyltransferase 29 family.</text>
</comment>
<accession>C3ZMU9</accession>
<name>C3ZMU9_BRAFL</name>
<keyword evidence="8" id="KW-0333">Golgi apparatus</keyword>
<evidence type="ECO:0000256" key="7">
    <source>
        <dbReference type="ARBA" id="ARBA00022989"/>
    </source>
</evidence>
<organism>
    <name type="scientific">Branchiostoma floridae</name>
    <name type="common">Florida lancelet</name>
    <name type="synonym">Amphioxus</name>
    <dbReference type="NCBI Taxonomy" id="7739"/>
    <lineage>
        <taxon>Eukaryota</taxon>
        <taxon>Metazoa</taxon>
        <taxon>Chordata</taxon>
        <taxon>Cephalochordata</taxon>
        <taxon>Leptocardii</taxon>
        <taxon>Amphioxiformes</taxon>
        <taxon>Branchiostomatidae</taxon>
        <taxon>Branchiostoma</taxon>
    </lineage>
</organism>
<sequence length="415" mass="47183">MPKKPAKETLTQLSTAPFEIVVFVLALGHFGLLMLYEPPASTPKADCCCEERVQRHDTDGEWRLIKLSPVVDETREKLLENKSLQTLAATEHAPTTVVKPVKKEPGSERWKVSLWGGFDFTTIRSIRGSVLKDTKVATHWYCSRTNMPLHSTFKFYDGKQQHRETHFPDQLYRTCSVVGNGGILSGTGCGSQIDSADYVFSYGSLKSDDGRQNFTAMLDSYLGPTTFYTHPFSNINSRTVAYSALKVIRKQGDDGKRVVWSHPDFLRAANTFWRDTGRVKVKRISSGLLVVTIAIAMCEETHVYGFWPFSTDLDGKPLNYHYYDRAVTLGRRVVSRKNQWTVVEMNKYHKMKTEHDRLSRLHEMGVVRMHVGTCDVTDGTEDKGNIQHDIETQTERKLRSQKVVNQSSFREDNSA</sequence>
<evidence type="ECO:0000256" key="6">
    <source>
        <dbReference type="ARBA" id="ARBA00022968"/>
    </source>
</evidence>
<evidence type="ECO:0000256" key="5">
    <source>
        <dbReference type="ARBA" id="ARBA00022692"/>
    </source>
</evidence>
<evidence type="ECO:0000256" key="12">
    <source>
        <dbReference type="SAM" id="Phobius"/>
    </source>
</evidence>
<comment type="subcellular location">
    <subcellularLocation>
        <location evidence="1">Golgi apparatus membrane</location>
        <topology evidence="1">Single-pass type II membrane protein</topology>
    </subcellularLocation>
</comment>
<evidence type="ECO:0000256" key="4">
    <source>
        <dbReference type="ARBA" id="ARBA00022679"/>
    </source>
</evidence>
<reference evidence="13" key="1">
    <citation type="journal article" date="2008" name="Nature">
        <title>The amphioxus genome and the evolution of the chordate karyotype.</title>
        <authorList>
            <consortium name="US DOE Joint Genome Institute (JGI-PGF)"/>
            <person name="Putnam N.H."/>
            <person name="Butts T."/>
            <person name="Ferrier D.E.K."/>
            <person name="Furlong R.F."/>
            <person name="Hellsten U."/>
            <person name="Kawashima T."/>
            <person name="Robinson-Rechavi M."/>
            <person name="Shoguchi E."/>
            <person name="Terry A."/>
            <person name="Yu J.-K."/>
            <person name="Benito-Gutierrez E.L."/>
            <person name="Dubchak I."/>
            <person name="Garcia-Fernandez J."/>
            <person name="Gibson-Brown J.J."/>
            <person name="Grigoriev I.V."/>
            <person name="Horton A.C."/>
            <person name="de Jong P.J."/>
            <person name="Jurka J."/>
            <person name="Kapitonov V.V."/>
            <person name="Kohara Y."/>
            <person name="Kuroki Y."/>
            <person name="Lindquist E."/>
            <person name="Lucas S."/>
            <person name="Osoegawa K."/>
            <person name="Pennacchio L.A."/>
            <person name="Salamov A.A."/>
            <person name="Satou Y."/>
            <person name="Sauka-Spengler T."/>
            <person name="Schmutz J."/>
            <person name="Shin-I T."/>
            <person name="Toyoda A."/>
            <person name="Bronner-Fraser M."/>
            <person name="Fujiyama A."/>
            <person name="Holland L.Z."/>
            <person name="Holland P.W.H."/>
            <person name="Satoh N."/>
            <person name="Rokhsar D.S."/>
        </authorList>
    </citation>
    <scope>NUCLEOTIDE SEQUENCE [LARGE SCALE GENOMIC DNA]</scope>
    <source>
        <strain evidence="13">S238N-H82</strain>
        <tissue evidence="13">Testes</tissue>
    </source>
</reference>
<dbReference type="STRING" id="7739.C3ZMU9"/>
<evidence type="ECO:0000256" key="8">
    <source>
        <dbReference type="ARBA" id="ARBA00023034"/>
    </source>
</evidence>
<dbReference type="GO" id="GO:0000139">
    <property type="term" value="C:Golgi membrane"/>
    <property type="evidence" value="ECO:0007669"/>
    <property type="project" value="UniProtKB-SubCell"/>
</dbReference>
<evidence type="ECO:0000256" key="11">
    <source>
        <dbReference type="SAM" id="MobiDB-lite"/>
    </source>
</evidence>
<keyword evidence="7 12" id="KW-1133">Transmembrane helix</keyword>
<keyword evidence="4" id="KW-0808">Transferase</keyword>
<dbReference type="AlphaFoldDB" id="C3ZMU9"/>
<dbReference type="CDD" id="cd23963">
    <property type="entry name" value="GT29_ST8SIA"/>
    <property type="match status" value="1"/>
</dbReference>
<keyword evidence="9 12" id="KW-0472">Membrane</keyword>
<dbReference type="PANTHER" id="PTHR11987">
    <property type="entry name" value="ALPHA-2,8-SIALYLTRANSFERASE"/>
    <property type="match status" value="1"/>
</dbReference>
<evidence type="ECO:0000313" key="13">
    <source>
        <dbReference type="EMBL" id="EEN46089.1"/>
    </source>
</evidence>
<protein>
    <submittedName>
        <fullName evidence="13">Uncharacterized protein</fullName>
    </submittedName>
</protein>
<dbReference type="eggNOG" id="KOG2692">
    <property type="taxonomic scope" value="Eukaryota"/>
</dbReference>
<dbReference type="Pfam" id="PF00777">
    <property type="entry name" value="Glyco_transf_29"/>
    <property type="match status" value="2"/>
</dbReference>